<name>A0ABS0H3P4_9ACTN</name>
<keyword evidence="3" id="KW-1003">Cell membrane</keyword>
<dbReference type="PANTHER" id="PTHR30151">
    <property type="entry name" value="ALKANE SULFONATE ABC TRANSPORTER-RELATED, MEMBRANE SUBUNIT"/>
    <property type="match status" value="1"/>
</dbReference>
<evidence type="ECO:0000256" key="5">
    <source>
        <dbReference type="ARBA" id="ARBA00022989"/>
    </source>
</evidence>
<dbReference type="InterPro" id="IPR000515">
    <property type="entry name" value="MetI-like"/>
</dbReference>
<sequence length="282" mass="30920">MSAHSTVRPGRRSPGAAVGTVARVLRWIAAVLGLPVALLALWWVLSADSETFYLPPLAEILAAFDDVWLRSDRLRADVLPSLLRLSAGFGLAVVLGVGLGVLIGSFRRVRAFCEPVLEFLRAVPPPVLVPVLMLFAGFGNTMKVLVVLSGCVWPILLNTVEGVRAVDEVLTDTCRCYGIRGPARLWHLVVRSASPQIVTGLRQALSVGIILMVISEMFAANNGLGFSIIQFQRTFAVTNMWTGILLLGLLGFLLAVLLRLFERRALHWYSGLRQFQRNDGHR</sequence>
<comment type="similarity">
    <text evidence="7">Belongs to the binding-protein-dependent transport system permease family.</text>
</comment>
<keyword evidence="4 7" id="KW-0812">Transmembrane</keyword>
<evidence type="ECO:0000256" key="1">
    <source>
        <dbReference type="ARBA" id="ARBA00004651"/>
    </source>
</evidence>
<keyword evidence="10" id="KW-1185">Reference proteome</keyword>
<dbReference type="SUPFAM" id="SSF161098">
    <property type="entry name" value="MetI-like"/>
    <property type="match status" value="1"/>
</dbReference>
<feature type="transmembrane region" description="Helical" evidence="7">
    <location>
        <begin position="21"/>
        <end position="45"/>
    </location>
</feature>
<dbReference type="PANTHER" id="PTHR30151:SF0">
    <property type="entry name" value="ABC TRANSPORTER PERMEASE PROTEIN MJ0413-RELATED"/>
    <property type="match status" value="1"/>
</dbReference>
<reference evidence="9 10" key="1">
    <citation type="submission" date="2020-11" db="EMBL/GenBank/DDBJ databases">
        <title>A novel isolate from a Black sea contaminated sediment with potential to produce alkanes: Plantactinospora alkalitolerans sp. nov.</title>
        <authorList>
            <person name="Carro L."/>
            <person name="Veyisoglu A."/>
            <person name="Guven K."/>
            <person name="Schumann P."/>
            <person name="Klenk H.-P."/>
            <person name="Sahin N."/>
        </authorList>
    </citation>
    <scope>NUCLEOTIDE SEQUENCE [LARGE SCALE GENOMIC DNA]</scope>
    <source>
        <strain evidence="9 10">S1510</strain>
    </source>
</reference>
<dbReference type="PROSITE" id="PS50928">
    <property type="entry name" value="ABC_TM1"/>
    <property type="match status" value="1"/>
</dbReference>
<evidence type="ECO:0000256" key="4">
    <source>
        <dbReference type="ARBA" id="ARBA00022692"/>
    </source>
</evidence>
<feature type="transmembrane region" description="Helical" evidence="7">
    <location>
        <begin position="127"/>
        <end position="156"/>
    </location>
</feature>
<keyword evidence="2 7" id="KW-0813">Transport</keyword>
<feature type="transmembrane region" description="Helical" evidence="7">
    <location>
        <begin position="240"/>
        <end position="261"/>
    </location>
</feature>
<organism evidence="9 10">
    <name type="scientific">Plantactinospora alkalitolerans</name>
    <dbReference type="NCBI Taxonomy" id="2789879"/>
    <lineage>
        <taxon>Bacteria</taxon>
        <taxon>Bacillati</taxon>
        <taxon>Actinomycetota</taxon>
        <taxon>Actinomycetes</taxon>
        <taxon>Micromonosporales</taxon>
        <taxon>Micromonosporaceae</taxon>
        <taxon>Plantactinospora</taxon>
    </lineage>
</organism>
<evidence type="ECO:0000256" key="3">
    <source>
        <dbReference type="ARBA" id="ARBA00022475"/>
    </source>
</evidence>
<evidence type="ECO:0000259" key="8">
    <source>
        <dbReference type="PROSITE" id="PS50928"/>
    </source>
</evidence>
<evidence type="ECO:0000313" key="9">
    <source>
        <dbReference type="EMBL" id="MBF9133083.1"/>
    </source>
</evidence>
<feature type="domain" description="ABC transmembrane type-1" evidence="8">
    <location>
        <begin position="78"/>
        <end position="262"/>
    </location>
</feature>
<evidence type="ECO:0000313" key="10">
    <source>
        <dbReference type="Proteomes" id="UP000638560"/>
    </source>
</evidence>
<gene>
    <name evidence="9" type="ORF">I0C86_29585</name>
</gene>
<dbReference type="RefSeq" id="WP_196204595.1">
    <property type="nucleotide sequence ID" value="NZ_JADPUN010000257.1"/>
</dbReference>
<comment type="caution">
    <text evidence="9">The sequence shown here is derived from an EMBL/GenBank/DDBJ whole genome shotgun (WGS) entry which is preliminary data.</text>
</comment>
<dbReference type="EMBL" id="JADPUN010000257">
    <property type="protein sequence ID" value="MBF9133083.1"/>
    <property type="molecule type" value="Genomic_DNA"/>
</dbReference>
<dbReference type="Proteomes" id="UP000638560">
    <property type="component" value="Unassembled WGS sequence"/>
</dbReference>
<dbReference type="Pfam" id="PF00528">
    <property type="entry name" value="BPD_transp_1"/>
    <property type="match status" value="1"/>
</dbReference>
<keyword evidence="6 7" id="KW-0472">Membrane</keyword>
<evidence type="ECO:0000256" key="2">
    <source>
        <dbReference type="ARBA" id="ARBA00022448"/>
    </source>
</evidence>
<feature type="transmembrane region" description="Helical" evidence="7">
    <location>
        <begin position="201"/>
        <end position="220"/>
    </location>
</feature>
<proteinExistence type="inferred from homology"/>
<comment type="subcellular location">
    <subcellularLocation>
        <location evidence="1 7">Cell membrane</location>
        <topology evidence="1 7">Multi-pass membrane protein</topology>
    </subcellularLocation>
</comment>
<protein>
    <submittedName>
        <fullName evidence="9">ABC transporter permease subunit</fullName>
    </submittedName>
</protein>
<dbReference type="InterPro" id="IPR035906">
    <property type="entry name" value="MetI-like_sf"/>
</dbReference>
<evidence type="ECO:0000256" key="6">
    <source>
        <dbReference type="ARBA" id="ARBA00023136"/>
    </source>
</evidence>
<keyword evidence="5 7" id="KW-1133">Transmembrane helix</keyword>
<feature type="transmembrane region" description="Helical" evidence="7">
    <location>
        <begin position="81"/>
        <end position="107"/>
    </location>
</feature>
<evidence type="ECO:0000256" key="7">
    <source>
        <dbReference type="RuleBase" id="RU363032"/>
    </source>
</evidence>
<accession>A0ABS0H3P4</accession>
<dbReference type="Gene3D" id="1.10.3720.10">
    <property type="entry name" value="MetI-like"/>
    <property type="match status" value="1"/>
</dbReference>